<proteinExistence type="predicted"/>
<protein>
    <submittedName>
        <fullName evidence="1">6566_t:CDS:1</fullName>
    </submittedName>
</protein>
<comment type="caution">
    <text evidence="1">The sequence shown here is derived from an EMBL/GenBank/DDBJ whole genome shotgun (WGS) entry which is preliminary data.</text>
</comment>
<reference evidence="1" key="1">
    <citation type="submission" date="2021-06" db="EMBL/GenBank/DDBJ databases">
        <authorList>
            <person name="Kallberg Y."/>
            <person name="Tangrot J."/>
            <person name="Rosling A."/>
        </authorList>
    </citation>
    <scope>NUCLEOTIDE SEQUENCE</scope>
    <source>
        <strain evidence="1">AU212A</strain>
    </source>
</reference>
<dbReference type="EMBL" id="CAJVPM010024508">
    <property type="protein sequence ID" value="CAG8654014.1"/>
    <property type="molecule type" value="Genomic_DNA"/>
</dbReference>
<dbReference type="Proteomes" id="UP000789860">
    <property type="component" value="Unassembled WGS sequence"/>
</dbReference>
<sequence length="127" mass="14598">MSSNGAPPPLPTRKPKKHINHNHHTGRHEEKAENGSLENSCQELNLRLESERQRWQYKSQAADIEVQNLKKQYIELEKETRKYQDALGKAKNFHFGDDHISNTVELAKTISDIVVLLEEITTVKGKD</sequence>
<feature type="non-terminal residue" evidence="1">
    <location>
        <position position="127"/>
    </location>
</feature>
<evidence type="ECO:0000313" key="2">
    <source>
        <dbReference type="Proteomes" id="UP000789860"/>
    </source>
</evidence>
<gene>
    <name evidence="1" type="ORF">SCALOS_LOCUS8767</name>
</gene>
<name>A0ACA9NGY1_9GLOM</name>
<keyword evidence="2" id="KW-1185">Reference proteome</keyword>
<evidence type="ECO:0000313" key="1">
    <source>
        <dbReference type="EMBL" id="CAG8654014.1"/>
    </source>
</evidence>
<accession>A0ACA9NGY1</accession>
<organism evidence="1 2">
    <name type="scientific">Scutellospora calospora</name>
    <dbReference type="NCBI Taxonomy" id="85575"/>
    <lineage>
        <taxon>Eukaryota</taxon>
        <taxon>Fungi</taxon>
        <taxon>Fungi incertae sedis</taxon>
        <taxon>Mucoromycota</taxon>
        <taxon>Glomeromycotina</taxon>
        <taxon>Glomeromycetes</taxon>
        <taxon>Diversisporales</taxon>
        <taxon>Gigasporaceae</taxon>
        <taxon>Scutellospora</taxon>
    </lineage>
</organism>